<dbReference type="FunFam" id="1.10.1040.10:FF:000017">
    <property type="entry name" value="2-dehydropantoate 2-reductase"/>
    <property type="match status" value="1"/>
</dbReference>
<evidence type="ECO:0000259" key="12">
    <source>
        <dbReference type="Pfam" id="PF08546"/>
    </source>
</evidence>
<dbReference type="Proteomes" id="UP000002588">
    <property type="component" value="Chromosome"/>
</dbReference>
<evidence type="ECO:0000256" key="6">
    <source>
        <dbReference type="ARBA" id="ARBA00022857"/>
    </source>
</evidence>
<comment type="pathway">
    <text evidence="1 10">Cofactor biosynthesis; (R)-pantothenate biosynthesis; (R)-pantoate from 3-methyl-2-oxobutanoate: step 2/2.</text>
</comment>
<comment type="function">
    <text evidence="10">Catalyzes the NADPH-dependent reduction of ketopantoate into pantoic acid.</text>
</comment>
<dbReference type="InterPro" id="IPR008927">
    <property type="entry name" value="6-PGluconate_DH-like_C_sf"/>
</dbReference>
<dbReference type="Pfam" id="PF08546">
    <property type="entry name" value="ApbA_C"/>
    <property type="match status" value="1"/>
</dbReference>
<reference evidence="13 14" key="1">
    <citation type="journal article" date="2006" name="Nat. Biotechnol.">
        <title>Complete genome of the mutualistic, N2-fixing grass endophyte Azoarcus sp. strain BH72.</title>
        <authorList>
            <person name="Krause A."/>
            <person name="Ramakumar A."/>
            <person name="Bartels D."/>
            <person name="Battistoni F."/>
            <person name="Bekel T."/>
            <person name="Boch J."/>
            <person name="Boehm M."/>
            <person name="Friedrich F."/>
            <person name="Hurek T."/>
            <person name="Krause L."/>
            <person name="Linke B."/>
            <person name="McHardy A.C."/>
            <person name="Sarkar A."/>
            <person name="Schneiker S."/>
            <person name="Syed A.A."/>
            <person name="Thauer R."/>
            <person name="Vorhoelter F.-J."/>
            <person name="Weidner S."/>
            <person name="Puehler A."/>
            <person name="Reinhold-Hurek B."/>
            <person name="Kaiser O."/>
            <person name="Goesmann A."/>
        </authorList>
    </citation>
    <scope>NUCLEOTIDE SEQUENCE [LARGE SCALE GENOMIC DNA]</scope>
    <source>
        <strain evidence="13 14">BH72</strain>
    </source>
</reference>
<accession>A1K8D3</accession>
<dbReference type="UniPathway" id="UPA00028">
    <property type="reaction ID" value="UER00004"/>
</dbReference>
<evidence type="ECO:0000256" key="10">
    <source>
        <dbReference type="RuleBase" id="RU362068"/>
    </source>
</evidence>
<dbReference type="InterPro" id="IPR036291">
    <property type="entry name" value="NAD(P)-bd_dom_sf"/>
</dbReference>
<dbReference type="RefSeq" id="WP_011766201.1">
    <property type="nucleotide sequence ID" value="NC_008702.1"/>
</dbReference>
<dbReference type="InterPro" id="IPR013752">
    <property type="entry name" value="KPA_reductase"/>
</dbReference>
<dbReference type="InterPro" id="IPR051402">
    <property type="entry name" value="KPR-Related"/>
</dbReference>
<feature type="domain" description="Ketopantoate reductase N-terminal" evidence="11">
    <location>
        <begin position="15"/>
        <end position="162"/>
    </location>
</feature>
<sequence length="320" mass="33353">MTNHDTAADTVPRVLMLGAGAMGSLFGGLLAEVGVPVTLVDINATHLAAIRRDGLRLVTDGGERRVRLDACRPDDVHETPDLIVVFTKAMHTDAALDGIRRWIGAETRILSLQNGLGNGERICAHAAADRVAIGMTTCPADLCGPGHVESHGQGKIRFTRLDGGQDDALERLAALLRRAGLDCAIDPMVNTAIWEKVAFNAALNSICTVSAGPVDAIGRTPGAQALALDIVDEVLAVARAEGLAVDADRVRASVLHAIGHHVGHKPSMLQDVLAGRPTEIEAINGAVVARAGLRGIATPATRALLALVRLVEAGRSTPSA</sequence>
<evidence type="ECO:0000256" key="8">
    <source>
        <dbReference type="ARBA" id="ARBA00032024"/>
    </source>
</evidence>
<dbReference type="SUPFAM" id="SSF51735">
    <property type="entry name" value="NAD(P)-binding Rossmann-fold domains"/>
    <property type="match status" value="1"/>
</dbReference>
<evidence type="ECO:0000259" key="11">
    <source>
        <dbReference type="Pfam" id="PF02558"/>
    </source>
</evidence>
<dbReference type="NCBIfam" id="TIGR00745">
    <property type="entry name" value="apbA_panE"/>
    <property type="match status" value="1"/>
</dbReference>
<protein>
    <recommendedName>
        <fullName evidence="4 10">2-dehydropantoate 2-reductase</fullName>
        <ecNumber evidence="3 10">1.1.1.169</ecNumber>
    </recommendedName>
    <alternativeName>
        <fullName evidence="8 10">Ketopantoate reductase</fullName>
    </alternativeName>
</protein>
<comment type="catalytic activity">
    <reaction evidence="9 10">
        <text>(R)-pantoate + NADP(+) = 2-dehydropantoate + NADPH + H(+)</text>
        <dbReference type="Rhea" id="RHEA:16233"/>
        <dbReference type="ChEBI" id="CHEBI:11561"/>
        <dbReference type="ChEBI" id="CHEBI:15378"/>
        <dbReference type="ChEBI" id="CHEBI:15980"/>
        <dbReference type="ChEBI" id="CHEBI:57783"/>
        <dbReference type="ChEBI" id="CHEBI:58349"/>
        <dbReference type="EC" id="1.1.1.169"/>
    </reaction>
</comment>
<dbReference type="SUPFAM" id="SSF48179">
    <property type="entry name" value="6-phosphogluconate dehydrogenase C-terminal domain-like"/>
    <property type="match status" value="1"/>
</dbReference>
<evidence type="ECO:0000313" key="14">
    <source>
        <dbReference type="Proteomes" id="UP000002588"/>
    </source>
</evidence>
<dbReference type="PANTHER" id="PTHR21708:SF26">
    <property type="entry name" value="2-DEHYDROPANTOATE 2-REDUCTASE"/>
    <property type="match status" value="1"/>
</dbReference>
<keyword evidence="6 10" id="KW-0521">NADP</keyword>
<evidence type="ECO:0000256" key="3">
    <source>
        <dbReference type="ARBA" id="ARBA00013014"/>
    </source>
</evidence>
<dbReference type="GO" id="GO:0015940">
    <property type="term" value="P:pantothenate biosynthetic process"/>
    <property type="evidence" value="ECO:0007669"/>
    <property type="project" value="UniProtKB-UniPathway"/>
</dbReference>
<dbReference type="EC" id="1.1.1.169" evidence="3 10"/>
<dbReference type="KEGG" id="azo:azo2471"/>
<dbReference type="GO" id="GO:0005737">
    <property type="term" value="C:cytoplasm"/>
    <property type="evidence" value="ECO:0007669"/>
    <property type="project" value="TreeGrafter"/>
</dbReference>
<evidence type="ECO:0000256" key="4">
    <source>
        <dbReference type="ARBA" id="ARBA00019465"/>
    </source>
</evidence>
<gene>
    <name evidence="13" type="primary">panE1</name>
    <name evidence="13" type="ordered locus">azo2471</name>
</gene>
<keyword evidence="5 10" id="KW-0566">Pantothenate biosynthesis</keyword>
<dbReference type="AlphaFoldDB" id="A1K8D3"/>
<proteinExistence type="inferred from homology"/>
<dbReference type="HOGENOM" id="CLU_031468_0_0_4"/>
<organism evidence="13 14">
    <name type="scientific">Azoarcus sp. (strain BH72)</name>
    <dbReference type="NCBI Taxonomy" id="418699"/>
    <lineage>
        <taxon>Bacteria</taxon>
        <taxon>Pseudomonadati</taxon>
        <taxon>Pseudomonadota</taxon>
        <taxon>Betaproteobacteria</taxon>
        <taxon>Rhodocyclales</taxon>
        <taxon>Zoogloeaceae</taxon>
        <taxon>Azoarcus</taxon>
    </lineage>
</organism>
<dbReference type="Gene3D" id="3.40.50.720">
    <property type="entry name" value="NAD(P)-binding Rossmann-like Domain"/>
    <property type="match status" value="1"/>
</dbReference>
<evidence type="ECO:0000256" key="9">
    <source>
        <dbReference type="ARBA" id="ARBA00048793"/>
    </source>
</evidence>
<dbReference type="InterPro" id="IPR013332">
    <property type="entry name" value="KPR_N"/>
</dbReference>
<keyword evidence="7 10" id="KW-0560">Oxidoreductase</keyword>
<dbReference type="Gene3D" id="1.10.1040.10">
    <property type="entry name" value="N-(1-d-carboxylethyl)-l-norvaline Dehydrogenase, domain 2"/>
    <property type="match status" value="1"/>
</dbReference>
<dbReference type="InterPro" id="IPR013328">
    <property type="entry name" value="6PGD_dom2"/>
</dbReference>
<evidence type="ECO:0000256" key="5">
    <source>
        <dbReference type="ARBA" id="ARBA00022655"/>
    </source>
</evidence>
<evidence type="ECO:0000256" key="7">
    <source>
        <dbReference type="ARBA" id="ARBA00023002"/>
    </source>
</evidence>
<dbReference type="GO" id="GO:0008677">
    <property type="term" value="F:2-dehydropantoate 2-reductase activity"/>
    <property type="evidence" value="ECO:0007669"/>
    <property type="project" value="UniProtKB-EC"/>
</dbReference>
<dbReference type="Pfam" id="PF02558">
    <property type="entry name" value="ApbA"/>
    <property type="match status" value="1"/>
</dbReference>
<dbReference type="EMBL" id="AM406670">
    <property type="protein sequence ID" value="CAL95088.1"/>
    <property type="molecule type" value="Genomic_DNA"/>
</dbReference>
<comment type="similarity">
    <text evidence="2 10">Belongs to the ketopantoate reductase family.</text>
</comment>
<dbReference type="STRING" id="62928.azo2471"/>
<dbReference type="PANTHER" id="PTHR21708">
    <property type="entry name" value="PROBABLE 2-DEHYDROPANTOATE 2-REDUCTASE"/>
    <property type="match status" value="1"/>
</dbReference>
<dbReference type="eggNOG" id="COG1893">
    <property type="taxonomic scope" value="Bacteria"/>
</dbReference>
<evidence type="ECO:0000256" key="2">
    <source>
        <dbReference type="ARBA" id="ARBA00007870"/>
    </source>
</evidence>
<evidence type="ECO:0000256" key="1">
    <source>
        <dbReference type="ARBA" id="ARBA00004994"/>
    </source>
</evidence>
<dbReference type="InterPro" id="IPR003710">
    <property type="entry name" value="ApbA"/>
</dbReference>
<name>A1K8D3_AZOSB</name>
<feature type="domain" description="Ketopantoate reductase C-terminal" evidence="12">
    <location>
        <begin position="190"/>
        <end position="312"/>
    </location>
</feature>
<evidence type="ECO:0000313" key="13">
    <source>
        <dbReference type="EMBL" id="CAL95088.1"/>
    </source>
</evidence>
<keyword evidence="14" id="KW-1185">Reference proteome</keyword>